<organism evidence="2 3">
    <name type="scientific">Polytolypa hystricis (strain UAMH7299)</name>
    <dbReference type="NCBI Taxonomy" id="1447883"/>
    <lineage>
        <taxon>Eukaryota</taxon>
        <taxon>Fungi</taxon>
        <taxon>Dikarya</taxon>
        <taxon>Ascomycota</taxon>
        <taxon>Pezizomycotina</taxon>
        <taxon>Eurotiomycetes</taxon>
        <taxon>Eurotiomycetidae</taxon>
        <taxon>Onygenales</taxon>
        <taxon>Onygenales incertae sedis</taxon>
        <taxon>Polytolypa</taxon>
    </lineage>
</organism>
<name>A0A2B7WNG5_POLH7</name>
<keyword evidence="1" id="KW-0496">Mitochondrion</keyword>
<dbReference type="EMBL" id="PDNA01000305">
    <property type="protein sequence ID" value="PGG98027.1"/>
    <property type="molecule type" value="Genomic_DNA"/>
</dbReference>
<comment type="subcellular location">
    <subcellularLocation>
        <location evidence="1">Mitochondrion</location>
    </subcellularLocation>
</comment>
<proteinExistence type="inferred from homology"/>
<sequence>MFKPIPRKPTQCLRRVFLRSNSTAAPSTPPLLARMRTDLKTAMKAKDTARLNVLRSIISQINQQSKTAQPLTTDLHILTLLRKQSSSLHTALDQYASAGRDDLRASAAAELALIDEYAGHVETVGAEEVEKAVKEAVESVREKGGSVNVGTVLKSLFEEGGALEGKPVVRGEVAKVVKELLK</sequence>
<accession>A0A2B7WNG5</accession>
<evidence type="ECO:0000256" key="1">
    <source>
        <dbReference type="RuleBase" id="RU365099"/>
    </source>
</evidence>
<keyword evidence="3" id="KW-1185">Reference proteome</keyword>
<evidence type="ECO:0000313" key="2">
    <source>
        <dbReference type="EMBL" id="PGG98027.1"/>
    </source>
</evidence>
<comment type="similarity">
    <text evidence="1">Belongs to the AIM41 family.</text>
</comment>
<dbReference type="OrthoDB" id="538640at2759"/>
<reference evidence="2 3" key="1">
    <citation type="submission" date="2017-10" db="EMBL/GenBank/DDBJ databases">
        <title>Comparative genomics in systemic dimorphic fungi from Ajellomycetaceae.</title>
        <authorList>
            <person name="Munoz J.F."/>
            <person name="Mcewen J.G."/>
            <person name="Clay O.K."/>
            <person name="Cuomo C.A."/>
        </authorList>
    </citation>
    <scope>NUCLEOTIDE SEQUENCE [LARGE SCALE GENOMIC DNA]</scope>
    <source>
        <strain evidence="2 3">UAMH7299</strain>
    </source>
</reference>
<protein>
    <recommendedName>
        <fullName evidence="1">Altered inheritance of mitochondria protein 41</fullName>
    </recommendedName>
</protein>
<dbReference type="PANTHER" id="PTHR28055">
    <property type="entry name" value="ALTERED INHERITANCE OF MITOCHONDRIA PROTEIN 41, MITOCHONDRIAL"/>
    <property type="match status" value="1"/>
</dbReference>
<dbReference type="SUPFAM" id="SSF89095">
    <property type="entry name" value="GatB/YqeY motif"/>
    <property type="match status" value="1"/>
</dbReference>
<dbReference type="GO" id="GO:0016884">
    <property type="term" value="F:carbon-nitrogen ligase activity, with glutamine as amido-N-donor"/>
    <property type="evidence" value="ECO:0007669"/>
    <property type="project" value="UniProtKB-UniRule"/>
</dbReference>
<dbReference type="InterPro" id="IPR042184">
    <property type="entry name" value="YqeY/Aim41_N"/>
</dbReference>
<dbReference type="GO" id="GO:0005739">
    <property type="term" value="C:mitochondrion"/>
    <property type="evidence" value="ECO:0007669"/>
    <property type="project" value="UniProtKB-SubCell"/>
</dbReference>
<dbReference type="PANTHER" id="PTHR28055:SF1">
    <property type="entry name" value="ALTERED INHERITANCE OF MITOCHONDRIA PROTEIN 41, MITOCHONDRIAL"/>
    <property type="match status" value="1"/>
</dbReference>
<dbReference type="STRING" id="1447883.A0A2B7WNG5"/>
<dbReference type="InterPro" id="IPR019004">
    <property type="entry name" value="YqeY/Aim41"/>
</dbReference>
<evidence type="ECO:0000313" key="3">
    <source>
        <dbReference type="Proteomes" id="UP000224634"/>
    </source>
</evidence>
<dbReference type="AlphaFoldDB" id="A0A2B7WNG5"/>
<dbReference type="Gene3D" id="1.10.1510.10">
    <property type="entry name" value="Uncharacterised protein YqeY/AIM41 PF09424, N-terminal domain"/>
    <property type="match status" value="1"/>
</dbReference>
<dbReference type="Pfam" id="PF09424">
    <property type="entry name" value="YqeY"/>
    <property type="match status" value="1"/>
</dbReference>
<comment type="caution">
    <text evidence="2">The sequence shown here is derived from an EMBL/GenBank/DDBJ whole genome shotgun (WGS) entry which is preliminary data.</text>
</comment>
<dbReference type="Proteomes" id="UP000224634">
    <property type="component" value="Unassembled WGS sequence"/>
</dbReference>
<dbReference type="InterPro" id="IPR003789">
    <property type="entry name" value="Asn/Gln_tRNA_amidoTrase-B-like"/>
</dbReference>
<gene>
    <name evidence="1" type="primary">AIM41</name>
    <name evidence="2" type="ORF">AJ80_09596</name>
</gene>